<evidence type="ECO:0000313" key="2">
    <source>
        <dbReference type="Proteomes" id="UP001372338"/>
    </source>
</evidence>
<comment type="caution">
    <text evidence="1">The sequence shown here is derived from an EMBL/GenBank/DDBJ whole genome shotgun (WGS) entry which is preliminary data.</text>
</comment>
<gene>
    <name evidence="1" type="ORF">RIF29_10276</name>
</gene>
<proteinExistence type="predicted"/>
<dbReference type="Proteomes" id="UP001372338">
    <property type="component" value="Unassembled WGS sequence"/>
</dbReference>
<dbReference type="AlphaFoldDB" id="A0AAN9FSQ5"/>
<reference evidence="1 2" key="1">
    <citation type="submission" date="2024-01" db="EMBL/GenBank/DDBJ databases">
        <title>The genomes of 5 underutilized Papilionoideae crops provide insights into root nodulation and disease resistanc.</title>
        <authorList>
            <person name="Yuan L."/>
        </authorList>
    </citation>
    <scope>NUCLEOTIDE SEQUENCE [LARGE SCALE GENOMIC DNA]</scope>
    <source>
        <strain evidence="1">ZHUSHIDOU_FW_LH</strain>
        <tissue evidence="1">Leaf</tissue>
    </source>
</reference>
<organism evidence="1 2">
    <name type="scientific">Crotalaria pallida</name>
    <name type="common">Smooth rattlebox</name>
    <name type="synonym">Crotalaria striata</name>
    <dbReference type="NCBI Taxonomy" id="3830"/>
    <lineage>
        <taxon>Eukaryota</taxon>
        <taxon>Viridiplantae</taxon>
        <taxon>Streptophyta</taxon>
        <taxon>Embryophyta</taxon>
        <taxon>Tracheophyta</taxon>
        <taxon>Spermatophyta</taxon>
        <taxon>Magnoliopsida</taxon>
        <taxon>eudicotyledons</taxon>
        <taxon>Gunneridae</taxon>
        <taxon>Pentapetalae</taxon>
        <taxon>rosids</taxon>
        <taxon>fabids</taxon>
        <taxon>Fabales</taxon>
        <taxon>Fabaceae</taxon>
        <taxon>Papilionoideae</taxon>
        <taxon>50 kb inversion clade</taxon>
        <taxon>genistoids sensu lato</taxon>
        <taxon>core genistoids</taxon>
        <taxon>Crotalarieae</taxon>
        <taxon>Crotalaria</taxon>
    </lineage>
</organism>
<dbReference type="EMBL" id="JAYWIO010000002">
    <property type="protein sequence ID" value="KAK7281907.1"/>
    <property type="molecule type" value="Genomic_DNA"/>
</dbReference>
<protein>
    <submittedName>
        <fullName evidence="1">Uncharacterized protein</fullName>
    </submittedName>
</protein>
<sequence length="233" mass="27069">MKPSSVSRLCFQGSTFHVKKQRESRQKILGMPKLEGFRFSSPSSSIFVDYSGSRIPQSNSNPRQWGYIVQQGHVVLNEELTARFAPRNCTTWNCIDKVGNTHDIRLQRRGGAAMYWMKVTAINTQNLKIEIFRDDNEEEIEYQQDIYKIFLHPICRCKWCRVGSTIAFDCEVEIILKCCDHTRGILRLPESFVAEALPTSWKEYYVVDHHNLENLVDLVRSIENENDAYLRGD</sequence>
<name>A0AAN9FSQ5_CROPI</name>
<keyword evidence="2" id="KW-1185">Reference proteome</keyword>
<accession>A0AAN9FSQ5</accession>
<evidence type="ECO:0000313" key="1">
    <source>
        <dbReference type="EMBL" id="KAK7281907.1"/>
    </source>
</evidence>